<keyword evidence="1" id="KW-0659">Purine metabolism</keyword>
<evidence type="ECO:0000259" key="2">
    <source>
        <dbReference type="Pfam" id="PF09349"/>
    </source>
</evidence>
<dbReference type="Gene3D" id="1.10.3330.10">
    <property type="entry name" value="Oxo-4-hydroxy-4-carboxy-5-ureidoimidazoline decarboxylase"/>
    <property type="match status" value="1"/>
</dbReference>
<proteinExistence type="predicted"/>
<gene>
    <name evidence="3" type="ORF">PHPALM_31257</name>
</gene>
<dbReference type="OrthoDB" id="118693at2759"/>
<dbReference type="Proteomes" id="UP000237271">
    <property type="component" value="Unassembled WGS sequence"/>
</dbReference>
<keyword evidence="4" id="KW-1185">Reference proteome</keyword>
<dbReference type="EMBL" id="NCKW01016977">
    <property type="protein sequence ID" value="POM59940.1"/>
    <property type="molecule type" value="Genomic_DNA"/>
</dbReference>
<dbReference type="InterPro" id="IPR036778">
    <property type="entry name" value="OHCU_decarboxylase_sf"/>
</dbReference>
<reference evidence="3 4" key="1">
    <citation type="journal article" date="2017" name="Genome Biol. Evol.">
        <title>Phytophthora megakarya and P. palmivora, closely related causal agents of cacao black pod rot, underwent increases in genome sizes and gene numbers by different mechanisms.</title>
        <authorList>
            <person name="Ali S.S."/>
            <person name="Shao J."/>
            <person name="Lary D.J."/>
            <person name="Kronmiller B."/>
            <person name="Shen D."/>
            <person name="Strem M.D."/>
            <person name="Amoako-Attah I."/>
            <person name="Akrofi A.Y."/>
            <person name="Begoude B.A."/>
            <person name="Ten Hoopen G.M."/>
            <person name="Coulibaly K."/>
            <person name="Kebe B.I."/>
            <person name="Melnick R.L."/>
            <person name="Guiltinan M.J."/>
            <person name="Tyler B.M."/>
            <person name="Meinhardt L.W."/>
            <person name="Bailey B.A."/>
        </authorList>
    </citation>
    <scope>NUCLEOTIDE SEQUENCE [LARGE SCALE GENOMIC DNA]</scope>
    <source>
        <strain evidence="4">sbr112.9</strain>
    </source>
</reference>
<organism evidence="3 4">
    <name type="scientific">Phytophthora palmivora</name>
    <dbReference type="NCBI Taxonomy" id="4796"/>
    <lineage>
        <taxon>Eukaryota</taxon>
        <taxon>Sar</taxon>
        <taxon>Stramenopiles</taxon>
        <taxon>Oomycota</taxon>
        <taxon>Peronosporomycetes</taxon>
        <taxon>Peronosporales</taxon>
        <taxon>Peronosporaceae</taxon>
        <taxon>Phytophthora</taxon>
    </lineage>
</organism>
<dbReference type="Pfam" id="PF09349">
    <property type="entry name" value="OHCU_decarbox"/>
    <property type="match status" value="1"/>
</dbReference>
<dbReference type="SUPFAM" id="SSF158694">
    <property type="entry name" value="UraD-Like"/>
    <property type="match status" value="1"/>
</dbReference>
<accession>A0A2P4X317</accession>
<evidence type="ECO:0000313" key="4">
    <source>
        <dbReference type="Proteomes" id="UP000237271"/>
    </source>
</evidence>
<evidence type="ECO:0000256" key="1">
    <source>
        <dbReference type="ARBA" id="ARBA00022631"/>
    </source>
</evidence>
<dbReference type="InterPro" id="IPR018020">
    <property type="entry name" value="OHCU_decarboxylase"/>
</dbReference>
<dbReference type="GO" id="GO:0006144">
    <property type="term" value="P:purine nucleobase metabolic process"/>
    <property type="evidence" value="ECO:0007669"/>
    <property type="project" value="UniProtKB-KW"/>
</dbReference>
<dbReference type="AlphaFoldDB" id="A0A2P4X317"/>
<protein>
    <submittedName>
        <fullName evidence="3">OHCU decarboxylase</fullName>
    </submittedName>
</protein>
<evidence type="ECO:0000313" key="3">
    <source>
        <dbReference type="EMBL" id="POM59940.1"/>
    </source>
</evidence>
<feature type="domain" description="Oxo-4-hydroxy-4-carboxy-5-ureidoimidazoline decarboxylase" evidence="2">
    <location>
        <begin position="19"/>
        <end position="77"/>
    </location>
</feature>
<name>A0A2P4X317_9STRA</name>
<sequence>MNISVLNVAAAAPGAEKEASSFRQKLLYCCGSTRWAAEMSKRFPLQDFNELCHAADVVDATLTKDDWLEAFAAHPRVRFCSNIAIHSVVGYLEVAKKMLRLLNGEARALLDRLPPSTPKLSPATAVHRDVMLARIRRKKPQADVGVIENKALQVAAQTISSPLHVDEELLEKLQAAWLARSSTTSNEEAQARNSIDVYSTTVCEIVLTELSNVVLWSFKTYFADTAEQPDASQVEAVMRLVRLVDSVALSQGRTYRSVCR</sequence>
<comment type="caution">
    <text evidence="3">The sequence shown here is derived from an EMBL/GenBank/DDBJ whole genome shotgun (WGS) entry which is preliminary data.</text>
</comment>